<dbReference type="KEGG" id="mfp:MBIO_0382"/>
<evidence type="ECO:0000256" key="4">
    <source>
        <dbReference type="ARBA" id="ARBA00022980"/>
    </source>
</evidence>
<dbReference type="eggNOG" id="COG0522">
    <property type="taxonomic scope" value="Bacteria"/>
</dbReference>
<dbReference type="GO" id="GO:0006412">
    <property type="term" value="P:translation"/>
    <property type="evidence" value="ECO:0007669"/>
    <property type="project" value="UniProtKB-UniRule"/>
</dbReference>
<name>C4XES5_MYCFP</name>
<evidence type="ECO:0000313" key="11">
    <source>
        <dbReference type="EMBL" id="BAH69647.1"/>
    </source>
</evidence>
<dbReference type="InterPro" id="IPR036986">
    <property type="entry name" value="S4_RNA-bd_sf"/>
</dbReference>
<comment type="function">
    <text evidence="7">With S5 and S12 plays an important role in translational accuracy.</text>
</comment>
<dbReference type="GO" id="GO:0042274">
    <property type="term" value="P:ribosomal small subunit biogenesis"/>
    <property type="evidence" value="ECO:0007669"/>
    <property type="project" value="TreeGrafter"/>
</dbReference>
<dbReference type="Pfam" id="PF01479">
    <property type="entry name" value="S4"/>
    <property type="match status" value="1"/>
</dbReference>
<dbReference type="PROSITE" id="PS50889">
    <property type="entry name" value="S4"/>
    <property type="match status" value="1"/>
</dbReference>
<comment type="function">
    <text evidence="7">One of the primary rRNA binding proteins, it binds directly to 16S rRNA where it nucleates assembly of the body of the 30S subunit.</text>
</comment>
<dbReference type="InterPro" id="IPR018079">
    <property type="entry name" value="Ribosomal_uS4_CS"/>
</dbReference>
<evidence type="ECO:0000256" key="6">
    <source>
        <dbReference type="ARBA" id="ARBA00035254"/>
    </source>
</evidence>
<dbReference type="PANTHER" id="PTHR11831">
    <property type="entry name" value="30S 40S RIBOSOMAL PROTEIN"/>
    <property type="match status" value="1"/>
</dbReference>
<evidence type="ECO:0000313" key="12">
    <source>
        <dbReference type="Proteomes" id="UP000006810"/>
    </source>
</evidence>
<dbReference type="HAMAP" id="MF_01306_B">
    <property type="entry name" value="Ribosomal_uS4_B"/>
    <property type="match status" value="1"/>
</dbReference>
<dbReference type="Pfam" id="PF00163">
    <property type="entry name" value="Ribosomal_S4"/>
    <property type="match status" value="1"/>
</dbReference>
<dbReference type="NCBIfam" id="TIGR01017">
    <property type="entry name" value="rpsD_bact"/>
    <property type="match status" value="1"/>
</dbReference>
<proteinExistence type="inferred from homology"/>
<dbReference type="FunFam" id="3.10.290.10:FF:000001">
    <property type="entry name" value="30S ribosomal protein S4"/>
    <property type="match status" value="1"/>
</dbReference>
<dbReference type="InterPro" id="IPR001912">
    <property type="entry name" value="Ribosomal_uS4_N"/>
</dbReference>
<evidence type="ECO:0000256" key="7">
    <source>
        <dbReference type="HAMAP-Rule" id="MF_01306"/>
    </source>
</evidence>
<accession>C4XES5</accession>
<evidence type="ECO:0000256" key="2">
    <source>
        <dbReference type="ARBA" id="ARBA00022730"/>
    </source>
</evidence>
<dbReference type="GO" id="GO:0015935">
    <property type="term" value="C:small ribosomal subunit"/>
    <property type="evidence" value="ECO:0007669"/>
    <property type="project" value="InterPro"/>
</dbReference>
<keyword evidence="3 7" id="KW-0694">RNA-binding</keyword>
<dbReference type="PATRIC" id="fig|496833.3.peg.809"/>
<keyword evidence="12" id="KW-1185">Reference proteome</keyword>
<evidence type="ECO:0000256" key="8">
    <source>
        <dbReference type="RuleBase" id="RU003699"/>
    </source>
</evidence>
<evidence type="ECO:0000256" key="3">
    <source>
        <dbReference type="ARBA" id="ARBA00022884"/>
    </source>
</evidence>
<dbReference type="SMART" id="SM00363">
    <property type="entry name" value="S4"/>
    <property type="match status" value="1"/>
</dbReference>
<dbReference type="GO" id="GO:0003735">
    <property type="term" value="F:structural constituent of ribosome"/>
    <property type="evidence" value="ECO:0007669"/>
    <property type="project" value="InterPro"/>
</dbReference>
<dbReference type="GO" id="GO:0019843">
    <property type="term" value="F:rRNA binding"/>
    <property type="evidence" value="ECO:0007669"/>
    <property type="project" value="UniProtKB-UniRule"/>
</dbReference>
<comment type="subunit">
    <text evidence="7">Part of the 30S ribosomal subunit. Contacts protein S5. The interaction surface between S4 and S5 is involved in control of translational fidelity.</text>
</comment>
<gene>
    <name evidence="7" type="primary">rpsD</name>
    <name evidence="11" type="ordered locus">MBIO_0382</name>
</gene>
<organism evidence="11 12">
    <name type="scientific">Mycoplasmopsis fermentans (strain ATCC 19989 / NBRC 14854 / NCTC 10117 / PG18)</name>
    <name type="common">Mycoplasma fermentans</name>
    <dbReference type="NCBI Taxonomy" id="496833"/>
    <lineage>
        <taxon>Bacteria</taxon>
        <taxon>Bacillati</taxon>
        <taxon>Mycoplasmatota</taxon>
        <taxon>Mycoplasmoidales</taxon>
        <taxon>Metamycoplasmataceae</taxon>
        <taxon>Mycoplasmopsis</taxon>
    </lineage>
</organism>
<dbReference type="PANTHER" id="PTHR11831:SF4">
    <property type="entry name" value="SMALL RIBOSOMAL SUBUNIT PROTEIN US4M"/>
    <property type="match status" value="1"/>
</dbReference>
<reference evidence="11 12" key="1">
    <citation type="journal article" date="2009" name="Curr. Microbiol.">
        <title>Molecular cloning and expression of a novel cholinephosphotransferase involved in glycoglycerophospholipid biosynthesis of Mycoplasma fermentans.</title>
        <authorList>
            <person name="Ishida N."/>
            <person name="Irikura D."/>
            <person name="Matsuda K."/>
            <person name="Sato S."/>
            <person name="Asano K."/>
        </authorList>
    </citation>
    <scope>NUCLEOTIDE SEQUENCE [LARGE SCALE GENOMIC DNA]</scope>
    <source>
        <strain evidence="12">ATCC 19989 / NBRC 14854 / NCTC 10117 / PG18</strain>
    </source>
</reference>
<dbReference type="HOGENOM" id="CLU_092403_0_1_14"/>
<dbReference type="InterPro" id="IPR022801">
    <property type="entry name" value="Ribosomal_uS4"/>
</dbReference>
<feature type="domain" description="RNA-binding S4" evidence="9">
    <location>
        <begin position="111"/>
        <end position="175"/>
    </location>
</feature>
<dbReference type="Gene3D" id="1.10.1050.10">
    <property type="entry name" value="Ribosomal Protein S4 Delta 41, Chain A, domain 1"/>
    <property type="match status" value="1"/>
</dbReference>
<keyword evidence="5 7" id="KW-0687">Ribonucleoprotein</keyword>
<dbReference type="NCBIfam" id="NF003717">
    <property type="entry name" value="PRK05327.1"/>
    <property type="match status" value="1"/>
</dbReference>
<feature type="domain" description="Small ribosomal subunit protein uS4 N-terminal" evidence="10">
    <location>
        <begin position="20"/>
        <end position="110"/>
    </location>
</feature>
<dbReference type="Gene3D" id="3.10.290.10">
    <property type="entry name" value="RNA-binding S4 domain"/>
    <property type="match status" value="1"/>
</dbReference>
<dbReference type="PROSITE" id="PS00632">
    <property type="entry name" value="RIBOSOMAL_S4"/>
    <property type="match status" value="1"/>
</dbReference>
<dbReference type="Proteomes" id="UP000006810">
    <property type="component" value="Chromosome"/>
</dbReference>
<keyword evidence="4 7" id="KW-0689">Ribosomal protein</keyword>
<dbReference type="InterPro" id="IPR002942">
    <property type="entry name" value="S4_RNA-bd"/>
</dbReference>
<evidence type="ECO:0000256" key="1">
    <source>
        <dbReference type="ARBA" id="ARBA00007465"/>
    </source>
</evidence>
<dbReference type="SMART" id="SM01390">
    <property type="entry name" value="Ribosomal_S4"/>
    <property type="match status" value="1"/>
</dbReference>
<dbReference type="SUPFAM" id="SSF55174">
    <property type="entry name" value="Alpha-L RNA-binding motif"/>
    <property type="match status" value="1"/>
</dbReference>
<evidence type="ECO:0000259" key="9">
    <source>
        <dbReference type="SMART" id="SM00363"/>
    </source>
</evidence>
<evidence type="ECO:0000256" key="5">
    <source>
        <dbReference type="ARBA" id="ARBA00023274"/>
    </source>
</evidence>
<dbReference type="CDD" id="cd00165">
    <property type="entry name" value="S4"/>
    <property type="match status" value="1"/>
</dbReference>
<dbReference type="InterPro" id="IPR005709">
    <property type="entry name" value="Ribosomal_uS4_bac-type"/>
</dbReference>
<sequence>MNSFREYSLLVLCRKRKLMRYRGPVFKKSRRYGFSILETGKEFSKGRKRTYAPGQHGDKRVKLSDYGLHLYEKQKVKYLYGLNEKQMHKYYIRATKIKGVTGTVLLQLLESRLDNLVYRAGFASTRRQARQLVSHGHFTLNGHKADIPSMNVEVGSKIQLKEKSQKNKIIEANLKDRSAAKWLTIKGFEVSYDRLPDRSELHPEIKENFIVEFYSK</sequence>
<evidence type="ECO:0000259" key="10">
    <source>
        <dbReference type="SMART" id="SM01390"/>
    </source>
</evidence>
<keyword evidence="2 7" id="KW-0699">rRNA-binding</keyword>
<comment type="similarity">
    <text evidence="1 7 8">Belongs to the universal ribosomal protein uS4 family.</text>
</comment>
<protein>
    <recommendedName>
        <fullName evidence="6 7">Small ribosomal subunit protein uS4</fullName>
    </recommendedName>
</protein>
<dbReference type="EMBL" id="AP009608">
    <property type="protein sequence ID" value="BAH69647.1"/>
    <property type="molecule type" value="Genomic_DNA"/>
</dbReference>
<dbReference type="AlphaFoldDB" id="C4XES5"/>